<dbReference type="OrthoDB" id="408788at2759"/>
<dbReference type="PANTHER" id="PTHR23245">
    <property type="entry name" value="TRNA METHYLTRANSFERASE"/>
    <property type="match status" value="1"/>
</dbReference>
<keyword evidence="2 10" id="KW-0963">Cytoplasm</keyword>
<dbReference type="AlphaFoldDB" id="A0A9P7ASA0"/>
<dbReference type="Gene3D" id="3.30.300.110">
    <property type="entry name" value="Met-10+ protein-like domains"/>
    <property type="match status" value="1"/>
</dbReference>
<dbReference type="EMBL" id="JABBWG010000323">
    <property type="protein sequence ID" value="KAG1795502.1"/>
    <property type="molecule type" value="Genomic_DNA"/>
</dbReference>
<comment type="similarity">
    <text evidence="10">Belongs to the TRM5 / TYW2 family.</text>
</comment>
<dbReference type="GO" id="GO:0070901">
    <property type="term" value="P:mitochondrial tRNA methylation"/>
    <property type="evidence" value="ECO:0007669"/>
    <property type="project" value="TreeGrafter"/>
</dbReference>
<dbReference type="InterPro" id="IPR030382">
    <property type="entry name" value="MeTrfase_TRM5/TYW2"/>
</dbReference>
<evidence type="ECO:0000256" key="10">
    <source>
        <dbReference type="HAMAP-Rule" id="MF_03152"/>
    </source>
</evidence>
<keyword evidence="4 10" id="KW-0808">Transferase</keyword>
<feature type="compositionally biased region" description="Polar residues" evidence="11">
    <location>
        <begin position="339"/>
        <end position="359"/>
    </location>
</feature>
<dbReference type="GO" id="GO:0005634">
    <property type="term" value="C:nucleus"/>
    <property type="evidence" value="ECO:0007669"/>
    <property type="project" value="UniProtKB-SubCell"/>
</dbReference>
<keyword evidence="3 10" id="KW-0489">Methyltransferase</keyword>
<dbReference type="FunFam" id="3.30.300.110:FF:000001">
    <property type="entry name" value="tRNA (guanine(37)-N1)-methyltransferase"/>
    <property type="match status" value="1"/>
</dbReference>
<evidence type="ECO:0000256" key="2">
    <source>
        <dbReference type="ARBA" id="ARBA00022490"/>
    </source>
</evidence>
<evidence type="ECO:0000313" key="13">
    <source>
        <dbReference type="EMBL" id="KAG1795502.1"/>
    </source>
</evidence>
<dbReference type="EMBL" id="JABBWG010000323">
    <property type="protein sequence ID" value="KAG1795505.1"/>
    <property type="molecule type" value="Genomic_DNA"/>
</dbReference>
<comment type="subunit">
    <text evidence="10">Monomer.</text>
</comment>
<keyword evidence="8 10" id="KW-0539">Nucleus</keyword>
<feature type="region of interest" description="Disordered" evidence="11">
    <location>
        <begin position="329"/>
        <end position="359"/>
    </location>
</feature>
<dbReference type="Pfam" id="PF25133">
    <property type="entry name" value="TYW2_N_2"/>
    <property type="match status" value="1"/>
</dbReference>
<dbReference type="PANTHER" id="PTHR23245:SF36">
    <property type="entry name" value="TRNA (GUANINE(37)-N1)-METHYLTRANSFERASE"/>
    <property type="match status" value="1"/>
</dbReference>
<dbReference type="InterPro" id="IPR029063">
    <property type="entry name" value="SAM-dependent_MTases_sf"/>
</dbReference>
<evidence type="ECO:0000256" key="1">
    <source>
        <dbReference type="ARBA" id="ARBA00009775"/>
    </source>
</evidence>
<evidence type="ECO:0000256" key="11">
    <source>
        <dbReference type="SAM" id="MobiDB-lite"/>
    </source>
</evidence>
<reference evidence="14" key="1">
    <citation type="journal article" date="2020" name="New Phytol.">
        <title>Comparative genomics reveals dynamic genome evolution in host specialist ectomycorrhizal fungi.</title>
        <authorList>
            <person name="Lofgren L.A."/>
            <person name="Nguyen N.H."/>
            <person name="Vilgalys R."/>
            <person name="Ruytinx J."/>
            <person name="Liao H.L."/>
            <person name="Branco S."/>
            <person name="Kuo A."/>
            <person name="LaButti K."/>
            <person name="Lipzen A."/>
            <person name="Andreopoulos W."/>
            <person name="Pangilinan J."/>
            <person name="Riley R."/>
            <person name="Hundley H."/>
            <person name="Na H."/>
            <person name="Barry K."/>
            <person name="Grigoriev I.V."/>
            <person name="Stajich J.E."/>
            <person name="Kennedy P.G."/>
        </authorList>
    </citation>
    <scope>NUCLEOTIDE SEQUENCE</scope>
    <source>
        <strain evidence="14">MN1</strain>
    </source>
</reference>
<evidence type="ECO:0000256" key="7">
    <source>
        <dbReference type="ARBA" id="ARBA00023128"/>
    </source>
</evidence>
<dbReference type="PROSITE" id="PS51684">
    <property type="entry name" value="SAM_MT_TRM5_TYW2"/>
    <property type="match status" value="1"/>
</dbReference>
<organism evidence="14 15">
    <name type="scientific">Suillus subaureus</name>
    <dbReference type="NCBI Taxonomy" id="48587"/>
    <lineage>
        <taxon>Eukaryota</taxon>
        <taxon>Fungi</taxon>
        <taxon>Dikarya</taxon>
        <taxon>Basidiomycota</taxon>
        <taxon>Agaricomycotina</taxon>
        <taxon>Agaricomycetes</taxon>
        <taxon>Agaricomycetidae</taxon>
        <taxon>Boletales</taxon>
        <taxon>Suillineae</taxon>
        <taxon>Suillaceae</taxon>
        <taxon>Suillus</taxon>
    </lineage>
</organism>
<evidence type="ECO:0000256" key="9">
    <source>
        <dbReference type="ARBA" id="ARBA00047783"/>
    </source>
</evidence>
<comment type="similarity">
    <text evidence="1">Belongs to the class I-like SAM-binding methyltransferase superfamily. TRM5/TYW2 family.</text>
</comment>
<evidence type="ECO:0000256" key="8">
    <source>
        <dbReference type="ARBA" id="ARBA00023242"/>
    </source>
</evidence>
<accession>A0A9P7ASA0</accession>
<evidence type="ECO:0000256" key="3">
    <source>
        <dbReference type="ARBA" id="ARBA00022603"/>
    </source>
</evidence>
<dbReference type="Gene3D" id="3.40.50.150">
    <property type="entry name" value="Vaccinia Virus protein VP39"/>
    <property type="match status" value="1"/>
</dbReference>
<dbReference type="Proteomes" id="UP000807769">
    <property type="component" value="Unassembled WGS sequence"/>
</dbReference>
<dbReference type="GO" id="GO:0052906">
    <property type="term" value="F:tRNA (guanine(37)-N1)-methyltransferase activity"/>
    <property type="evidence" value="ECO:0007669"/>
    <property type="project" value="UniProtKB-UniRule"/>
</dbReference>
<dbReference type="GO" id="GO:0005759">
    <property type="term" value="C:mitochondrial matrix"/>
    <property type="evidence" value="ECO:0007669"/>
    <property type="project" value="UniProtKB-SubCell"/>
</dbReference>
<comment type="function">
    <text evidence="10">Specifically methylates the N1 position of guanosine-37 in various cytoplasmic and mitochondrial tRNAs. Methylation is not dependent on the nature of the nucleoside 5' of the target nucleoside. This is the first step in the biosynthesis of wybutosine (yW), a modified base adjacent to the anticodon of tRNAs and required for accurate decoding.</text>
</comment>
<evidence type="ECO:0000259" key="12">
    <source>
        <dbReference type="PROSITE" id="PS51684"/>
    </source>
</evidence>
<name>A0A9P7ASA0_9AGAM</name>
<evidence type="ECO:0000313" key="14">
    <source>
        <dbReference type="EMBL" id="KAG1795505.1"/>
    </source>
</evidence>
<gene>
    <name evidence="10" type="primary">TRM5</name>
    <name evidence="14" type="ORF">BJ212DRAFT_1291322</name>
    <name evidence="13" type="ORF">BJ212DRAFT_1291323</name>
</gene>
<evidence type="ECO:0000256" key="5">
    <source>
        <dbReference type="ARBA" id="ARBA00022691"/>
    </source>
</evidence>
<evidence type="ECO:0000313" key="15">
    <source>
        <dbReference type="Proteomes" id="UP000807769"/>
    </source>
</evidence>
<dbReference type="Pfam" id="PF02475">
    <property type="entry name" value="TRM5-TYW2_MTfase"/>
    <property type="match status" value="1"/>
</dbReference>
<sequence length="359" mass="40384">MACTLTLDVSPPVHHWMNTTLDRDAFKKTIPVLAARVPASKTGSLLKSDVMKKSLMDLPKVHSVLRDPHNDLERLILLNVSEDAALTTEVHNFLQEQSAMLVTHNLDLTYDHWTADEILQSILPEELCKGSPLGFAITGHLAHMNLNKEYLPYKHIIGQIKNPMIQTVVNKLDSIDTKYRFFKMELLAGEPNYVVEHYQSNCHFTFDFTHIYCNSRLHTEHDRLVQHFKPTDVIADVFAAVGPFAIPAAKKGCMVFANNLNPESARYLSKNIIDNKVASLVHASCEDGRDFIKEVVAHVMEHPFPAYTGLKLSKMQEKDEKCRLQLAKPSQPAALAPVDQSTVKDQSPCQANRQLPSDV</sequence>
<dbReference type="InterPro" id="IPR025792">
    <property type="entry name" value="tRNA_Gua_MeTrfase_euk"/>
</dbReference>
<protein>
    <recommendedName>
        <fullName evidence="10">tRNA (guanine(37)-N1)-methyltransferase</fullName>
        <ecNumber evidence="10">2.1.1.228</ecNumber>
    </recommendedName>
    <alternativeName>
        <fullName evidence="10">M1G-methyltransferase</fullName>
    </alternativeName>
    <alternativeName>
        <fullName evidence="10">tRNA [GM37] methyltransferase</fullName>
    </alternativeName>
    <alternativeName>
        <fullName evidence="10">tRNA methyltransferase 5</fullName>
    </alternativeName>
</protein>
<dbReference type="HAMAP" id="MF_03152">
    <property type="entry name" value="TRM5"/>
    <property type="match status" value="1"/>
</dbReference>
<comment type="caution">
    <text evidence="10">Lacks conserved residue(s) required for the propagation of feature annotation.</text>
</comment>
<feature type="domain" description="SAM-dependent methyltransferase TRM5/TYW2-type" evidence="12">
    <location>
        <begin position="135"/>
        <end position="359"/>
    </location>
</feature>
<evidence type="ECO:0000256" key="4">
    <source>
        <dbReference type="ARBA" id="ARBA00022679"/>
    </source>
</evidence>
<comment type="caution">
    <text evidence="14">The sequence shown here is derived from an EMBL/GenBank/DDBJ whole genome shotgun (WGS) entry which is preliminary data.</text>
</comment>
<evidence type="ECO:0000256" key="6">
    <source>
        <dbReference type="ARBA" id="ARBA00022694"/>
    </source>
</evidence>
<dbReference type="EC" id="2.1.1.228" evidence="10"/>
<dbReference type="SUPFAM" id="SSF53335">
    <property type="entry name" value="S-adenosyl-L-methionine-dependent methyltransferases"/>
    <property type="match status" value="1"/>
</dbReference>
<dbReference type="InterPro" id="IPR056744">
    <property type="entry name" value="TRM5/TYW2-like_N"/>
</dbReference>
<dbReference type="InterPro" id="IPR056743">
    <property type="entry name" value="TRM5-TYW2-like_MTfase"/>
</dbReference>
<comment type="subcellular location">
    <subcellularLocation>
        <location evidence="10">Mitochondrion matrix</location>
    </subcellularLocation>
    <subcellularLocation>
        <location evidence="10">Nucleus</location>
    </subcellularLocation>
    <subcellularLocation>
        <location evidence="10">Cytoplasm</location>
    </subcellularLocation>
    <text evidence="10">Predominantly in the mitochondria and in the nucleus.</text>
</comment>
<feature type="binding site" evidence="10">
    <location>
        <position position="221"/>
    </location>
    <ligand>
        <name>S-adenosyl-L-methionine</name>
        <dbReference type="ChEBI" id="CHEBI:59789"/>
    </ligand>
</feature>
<keyword evidence="6 10" id="KW-0819">tRNA processing</keyword>
<keyword evidence="7 10" id="KW-0496">Mitochondrion</keyword>
<comment type="catalytic activity">
    <reaction evidence="9 10">
        <text>guanosine(37) in tRNA + S-adenosyl-L-methionine = N(1)-methylguanosine(37) in tRNA + S-adenosyl-L-homocysteine + H(+)</text>
        <dbReference type="Rhea" id="RHEA:36899"/>
        <dbReference type="Rhea" id="RHEA-COMP:10145"/>
        <dbReference type="Rhea" id="RHEA-COMP:10147"/>
        <dbReference type="ChEBI" id="CHEBI:15378"/>
        <dbReference type="ChEBI" id="CHEBI:57856"/>
        <dbReference type="ChEBI" id="CHEBI:59789"/>
        <dbReference type="ChEBI" id="CHEBI:73542"/>
        <dbReference type="ChEBI" id="CHEBI:74269"/>
        <dbReference type="EC" id="2.1.1.228"/>
    </reaction>
</comment>
<dbReference type="GO" id="GO:0002939">
    <property type="term" value="P:tRNA N1-guanine methylation"/>
    <property type="evidence" value="ECO:0007669"/>
    <property type="project" value="TreeGrafter"/>
</dbReference>
<keyword evidence="5 10" id="KW-0949">S-adenosyl-L-methionine</keyword>
<proteinExistence type="inferred from homology"/>
<feature type="binding site" evidence="10">
    <location>
        <begin position="287"/>
        <end position="288"/>
    </location>
    <ligand>
        <name>S-adenosyl-L-methionine</name>
        <dbReference type="ChEBI" id="CHEBI:59789"/>
    </ligand>
</feature>
<keyword evidence="15" id="KW-1185">Reference proteome</keyword>